<protein>
    <recommendedName>
        <fullName evidence="4">Urease accessory protein</fullName>
    </recommendedName>
</protein>
<dbReference type="STRING" id="1214573.A0A0G2FK26"/>
<evidence type="ECO:0000313" key="2">
    <source>
        <dbReference type="EMBL" id="KKY34394.1"/>
    </source>
</evidence>
<evidence type="ECO:0008006" key="4">
    <source>
        <dbReference type="Google" id="ProtNLM"/>
    </source>
</evidence>
<feature type="compositionally biased region" description="Basic and acidic residues" evidence="1">
    <location>
        <begin position="186"/>
        <end position="205"/>
    </location>
</feature>
<dbReference type="Proteomes" id="UP000034680">
    <property type="component" value="Unassembled WGS sequence"/>
</dbReference>
<feature type="compositionally biased region" description="Acidic residues" evidence="1">
    <location>
        <begin position="206"/>
        <end position="218"/>
    </location>
</feature>
<feature type="region of interest" description="Disordered" evidence="1">
    <location>
        <begin position="163"/>
        <end position="266"/>
    </location>
</feature>
<organism evidence="2 3">
    <name type="scientific">Diaporthe ampelina</name>
    <dbReference type="NCBI Taxonomy" id="1214573"/>
    <lineage>
        <taxon>Eukaryota</taxon>
        <taxon>Fungi</taxon>
        <taxon>Dikarya</taxon>
        <taxon>Ascomycota</taxon>
        <taxon>Pezizomycotina</taxon>
        <taxon>Sordariomycetes</taxon>
        <taxon>Sordariomycetidae</taxon>
        <taxon>Diaporthales</taxon>
        <taxon>Diaporthaceae</taxon>
        <taxon>Diaporthe</taxon>
    </lineage>
</organism>
<feature type="region of interest" description="Disordered" evidence="1">
    <location>
        <begin position="1"/>
        <end position="125"/>
    </location>
</feature>
<feature type="compositionally biased region" description="Polar residues" evidence="1">
    <location>
        <begin position="50"/>
        <end position="60"/>
    </location>
</feature>
<name>A0A0G2FK26_9PEZI</name>
<reference evidence="2 3" key="2">
    <citation type="submission" date="2015-05" db="EMBL/GenBank/DDBJ databases">
        <authorList>
            <person name="Morales-Cruz A."/>
            <person name="Amrine K.C."/>
            <person name="Cantu D."/>
        </authorList>
    </citation>
    <scope>NUCLEOTIDE SEQUENCE [LARGE SCALE GENOMIC DNA]</scope>
    <source>
        <strain evidence="2">DA912</strain>
    </source>
</reference>
<proteinExistence type="predicted"/>
<dbReference type="PANTHER" id="PTHR40644:SF1">
    <property type="entry name" value="UPF0653 PROTEIN C607.02C"/>
    <property type="match status" value="1"/>
</dbReference>
<dbReference type="AlphaFoldDB" id="A0A0G2FK26"/>
<dbReference type="EMBL" id="LCUC01000207">
    <property type="protein sequence ID" value="KKY34394.1"/>
    <property type="molecule type" value="Genomic_DNA"/>
</dbReference>
<gene>
    <name evidence="2" type="ORF">UCDDA912_g05643</name>
</gene>
<accession>A0A0G2FK26</accession>
<dbReference type="OrthoDB" id="5876637at2759"/>
<feature type="compositionally biased region" description="Basic residues" evidence="1">
    <location>
        <begin position="233"/>
        <end position="243"/>
    </location>
</feature>
<evidence type="ECO:0000256" key="1">
    <source>
        <dbReference type="SAM" id="MobiDB-lite"/>
    </source>
</evidence>
<keyword evidence="3" id="KW-1185">Reference proteome</keyword>
<feature type="compositionally biased region" description="Basic and acidic residues" evidence="1">
    <location>
        <begin position="73"/>
        <end position="83"/>
    </location>
</feature>
<comment type="caution">
    <text evidence="2">The sequence shown here is derived from an EMBL/GenBank/DDBJ whole genome shotgun (WGS) entry which is preliminary data.</text>
</comment>
<reference evidence="2 3" key="1">
    <citation type="submission" date="2015-05" db="EMBL/GenBank/DDBJ databases">
        <title>Distinctive expansion of gene families associated with plant cell wall degradation and secondary metabolism in the genomes of grapevine trunk pathogens.</title>
        <authorList>
            <person name="Lawrence D.P."/>
            <person name="Travadon R."/>
            <person name="Rolshausen P.E."/>
            <person name="Baumgartner K."/>
        </authorList>
    </citation>
    <scope>NUCLEOTIDE SEQUENCE [LARGE SCALE GENOMIC DNA]</scope>
    <source>
        <strain evidence="2">DA912</strain>
    </source>
</reference>
<dbReference type="PANTHER" id="PTHR40644">
    <property type="entry name" value="UPF0653 PROTEIN C607.02C"/>
    <property type="match status" value="1"/>
</dbReference>
<sequence length="341" mass="38187">MPHKHTRRDKDDSTYDLPPTQVARPLPVVAPKLARQALKSGSGGNKAKGRQNTSDASNGKQPDAPRGAKRKRGAADKKDDTPRAFKRLMAFADGKKFRNGLDNGVKDTAAKKKKKNKSKAPEGDIAVETDNVQEEVPTIRPGEKLSDFARRVDAALPVMGLVNKSGKNDPLGLKTQRTRKEKKMHKLYDEWRREEAAIQEKRREEAEEAEEAEMDDEGAGVKWKLDLQDQAGKGKKKKGKKGRSVWESADVDDEDPWEELKKKRGEKKVGLHDFAKAPPELKTKPKELFKVRGAGVDVGTIPKAAGSLKRREELQGVREEVVAAYRKMMQGRRERLESEEE</sequence>
<evidence type="ECO:0000313" key="3">
    <source>
        <dbReference type="Proteomes" id="UP000034680"/>
    </source>
</evidence>
<feature type="compositionally biased region" description="Basic residues" evidence="1">
    <location>
        <begin position="176"/>
        <end position="185"/>
    </location>
</feature>